<evidence type="ECO:0000259" key="1">
    <source>
        <dbReference type="SMART" id="SM00867"/>
    </source>
</evidence>
<proteinExistence type="predicted"/>
<keyword evidence="3" id="KW-1185">Reference proteome</keyword>
<reference evidence="2" key="1">
    <citation type="journal article" date="2014" name="Int. J. Syst. Evol. Microbiol.">
        <title>Complete genome sequence of Corynebacterium casei LMG S-19264T (=DSM 44701T), isolated from a smear-ripened cheese.</title>
        <authorList>
            <consortium name="US DOE Joint Genome Institute (JGI-PGF)"/>
            <person name="Walter F."/>
            <person name="Albersmeier A."/>
            <person name="Kalinowski J."/>
            <person name="Ruckert C."/>
        </authorList>
    </citation>
    <scope>NUCLEOTIDE SEQUENCE</scope>
    <source>
        <strain evidence="2">KCTC 12113</strain>
    </source>
</reference>
<evidence type="ECO:0000313" key="3">
    <source>
        <dbReference type="Proteomes" id="UP000634668"/>
    </source>
</evidence>
<accession>A0A918MKH0</accession>
<dbReference type="SMART" id="SM00867">
    <property type="entry name" value="YceI"/>
    <property type="match status" value="1"/>
</dbReference>
<dbReference type="EMBL" id="BMWP01000008">
    <property type="protein sequence ID" value="GGW30769.1"/>
    <property type="molecule type" value="Genomic_DNA"/>
</dbReference>
<dbReference type="RefSeq" id="WP_026812787.1">
    <property type="nucleotide sequence ID" value="NZ_BMWP01000008.1"/>
</dbReference>
<protein>
    <recommendedName>
        <fullName evidence="1">Lipid/polyisoprenoid-binding YceI-like domain-containing protein</fullName>
    </recommendedName>
</protein>
<dbReference type="Proteomes" id="UP000634668">
    <property type="component" value="Unassembled WGS sequence"/>
</dbReference>
<feature type="domain" description="Lipid/polyisoprenoid-binding YceI-like" evidence="1">
    <location>
        <begin position="28"/>
        <end position="193"/>
    </location>
</feature>
<sequence length="194" mass="21066">MRKFNVNRIVTGMLFMVLLFSNTLTAQKYNLVNGESSLVVLGTSSLHDWEVTAEKQTGLLVVTNAETGALGQLSIEVIAESLKSGKSAMDKNTYKALNTNNHKTILFKLSEVKEVKQNGTGKFKMKTSGDLTIAGVKKAISLDLDLVLIGNKATLNGTKKLKMTDFKIDPPKALLGTITTGDDITIKFNTVLTK</sequence>
<gene>
    <name evidence="2" type="ORF">GCM10007383_14990</name>
</gene>
<dbReference type="PANTHER" id="PTHR34406:SF1">
    <property type="entry name" value="PROTEIN YCEI"/>
    <property type="match status" value="1"/>
</dbReference>
<name>A0A918MKH0_9FLAO</name>
<reference evidence="2" key="2">
    <citation type="submission" date="2020-09" db="EMBL/GenBank/DDBJ databases">
        <authorList>
            <person name="Sun Q."/>
            <person name="Kim S."/>
        </authorList>
    </citation>
    <scope>NUCLEOTIDE SEQUENCE</scope>
    <source>
        <strain evidence="2">KCTC 12113</strain>
    </source>
</reference>
<dbReference type="InterPro" id="IPR007372">
    <property type="entry name" value="Lipid/polyisoprenoid-bd_YceI"/>
</dbReference>
<dbReference type="Gene3D" id="2.40.128.110">
    <property type="entry name" value="Lipid/polyisoprenoid-binding, YceI-like"/>
    <property type="match status" value="1"/>
</dbReference>
<organism evidence="2 3">
    <name type="scientific">Arenibacter certesii</name>
    <dbReference type="NCBI Taxonomy" id="228955"/>
    <lineage>
        <taxon>Bacteria</taxon>
        <taxon>Pseudomonadati</taxon>
        <taxon>Bacteroidota</taxon>
        <taxon>Flavobacteriia</taxon>
        <taxon>Flavobacteriales</taxon>
        <taxon>Flavobacteriaceae</taxon>
        <taxon>Arenibacter</taxon>
    </lineage>
</organism>
<dbReference type="AlphaFoldDB" id="A0A918MKH0"/>
<dbReference type="PANTHER" id="PTHR34406">
    <property type="entry name" value="PROTEIN YCEI"/>
    <property type="match status" value="1"/>
</dbReference>
<comment type="caution">
    <text evidence="2">The sequence shown here is derived from an EMBL/GenBank/DDBJ whole genome shotgun (WGS) entry which is preliminary data.</text>
</comment>
<evidence type="ECO:0000313" key="2">
    <source>
        <dbReference type="EMBL" id="GGW30769.1"/>
    </source>
</evidence>
<dbReference type="SUPFAM" id="SSF101874">
    <property type="entry name" value="YceI-like"/>
    <property type="match status" value="1"/>
</dbReference>
<dbReference type="Pfam" id="PF04264">
    <property type="entry name" value="YceI"/>
    <property type="match status" value="1"/>
</dbReference>
<dbReference type="InterPro" id="IPR036761">
    <property type="entry name" value="TTHA0802/YceI-like_sf"/>
</dbReference>